<evidence type="ECO:0000313" key="2">
    <source>
        <dbReference type="Proteomes" id="UP001201812"/>
    </source>
</evidence>
<sequence length="202" mass="23321">MFSKSCISVVFIISCQIEKYVENRKNKKVSKAHRSEDLKKGKFYKGFFIWCPSGLDPLQTASAPLRLNTCCELDSRRVLFKAQRLQHSATLSGLTFNRALKGSRQTSASLLHTGVKLALLQPERRSSLLNFASTSGLSALHWYYAFNPAYGTRFFNRRPQQISQFGLHKRHISPHKPSRKKWRSFRSYRRPSIVQRDRSTPI</sequence>
<dbReference type="AlphaFoldDB" id="A0AAD4RE40"/>
<protein>
    <submittedName>
        <fullName evidence="1">Uncharacterized protein</fullName>
    </submittedName>
</protein>
<proteinExistence type="predicted"/>
<name>A0AAD4RE40_9BILA</name>
<dbReference type="PROSITE" id="PS51257">
    <property type="entry name" value="PROKAR_LIPOPROTEIN"/>
    <property type="match status" value="1"/>
</dbReference>
<dbReference type="Proteomes" id="UP001201812">
    <property type="component" value="Unassembled WGS sequence"/>
</dbReference>
<organism evidence="1 2">
    <name type="scientific">Ditylenchus destructor</name>
    <dbReference type="NCBI Taxonomy" id="166010"/>
    <lineage>
        <taxon>Eukaryota</taxon>
        <taxon>Metazoa</taxon>
        <taxon>Ecdysozoa</taxon>
        <taxon>Nematoda</taxon>
        <taxon>Chromadorea</taxon>
        <taxon>Rhabditida</taxon>
        <taxon>Tylenchina</taxon>
        <taxon>Tylenchomorpha</taxon>
        <taxon>Sphaerularioidea</taxon>
        <taxon>Anguinidae</taxon>
        <taxon>Anguininae</taxon>
        <taxon>Ditylenchus</taxon>
    </lineage>
</organism>
<reference evidence="1" key="1">
    <citation type="submission" date="2022-01" db="EMBL/GenBank/DDBJ databases">
        <title>Genome Sequence Resource for Two Populations of Ditylenchus destructor, the Migratory Endoparasitic Phytonematode.</title>
        <authorList>
            <person name="Zhang H."/>
            <person name="Lin R."/>
            <person name="Xie B."/>
        </authorList>
    </citation>
    <scope>NUCLEOTIDE SEQUENCE</scope>
    <source>
        <strain evidence="1">BazhouSP</strain>
    </source>
</reference>
<accession>A0AAD4RE40</accession>
<keyword evidence="2" id="KW-1185">Reference proteome</keyword>
<comment type="caution">
    <text evidence="1">The sequence shown here is derived from an EMBL/GenBank/DDBJ whole genome shotgun (WGS) entry which is preliminary data.</text>
</comment>
<dbReference type="EMBL" id="JAKKPZ010000001">
    <property type="protein sequence ID" value="KAI1729485.1"/>
    <property type="molecule type" value="Genomic_DNA"/>
</dbReference>
<evidence type="ECO:0000313" key="1">
    <source>
        <dbReference type="EMBL" id="KAI1729485.1"/>
    </source>
</evidence>
<gene>
    <name evidence="1" type="ORF">DdX_01727</name>
</gene>